<evidence type="ECO:0000259" key="4">
    <source>
        <dbReference type="Pfam" id="PF15281"/>
    </source>
</evidence>
<dbReference type="Pfam" id="PF22883">
    <property type="entry name" value="Consortin_N"/>
    <property type="match status" value="1"/>
</dbReference>
<sequence>MSQLPVDGVDLCDNLPNPEAAQTQNLNETNILTQIPSLCPSQIAEGGGRRLFQKPSLNNNGKDKEEEQGNERYTGRGRAEDEEEDNDEVMKEEEEEEVSEESSSLIRGQSPDTMTDSSFSETGSLLETPYPFSPGTSADSTSPVIPVVSPETAYPISPVEFNLISTCSTGTIPSPALLKYLEQLAQKGDDGHLPHYLHQIAEAFVLQKDYQEALWCIQLERLYHQRILDNLNTIQEHWESQCKMTSSDLASEHLDTLKHICQTHSRPSSRDAVRASLDSLRPTVEEGAALFSSFSADQVDRGTEQRDNDSFPQSGDPVTPSINLTDRLSLPEIVDKDSEDPDRALDGRDGFHGSQLTYEQGSDRERGEAEGGLGHTIPAIENDLHPSTAGEMDQSKPAEQQGGDLGLAEGKEVKREEEERSVEEAAEALEMDDEGEEDDKEKQKKKDVAFYQRALPVDNLGSGAEVEEEQLQQEVPAEERLHEHTQQESTKTCLHQEVHLTQEAHVKQQEQHEEEEEEEEEYEVEQADLIREAAPLDDMAKLITVEEMSPASGLVSILKKRRVCVDNVSVSSSSETWPDKPTAKRRVRFRVPDDEEQDVGGGDSCLLLFLLCLVTVVISVGGTALYCALGDAHSSVCHDFSRNADFYFGQIQRGITHMQHWFTPGS</sequence>
<evidence type="ECO:0000313" key="7">
    <source>
        <dbReference type="Proteomes" id="UP001153269"/>
    </source>
</evidence>
<evidence type="ECO:0000256" key="3">
    <source>
        <dbReference type="SAM" id="Phobius"/>
    </source>
</evidence>
<dbReference type="InterPro" id="IPR054132">
    <property type="entry name" value="Consortin_N"/>
</dbReference>
<keyword evidence="1" id="KW-0175">Coiled coil</keyword>
<feature type="region of interest" description="Disordered" evidence="2">
    <location>
        <begin position="45"/>
        <end position="144"/>
    </location>
</feature>
<feature type="compositionally biased region" description="Basic and acidic residues" evidence="2">
    <location>
        <begin position="333"/>
        <end position="351"/>
    </location>
</feature>
<proteinExistence type="predicted"/>
<dbReference type="Pfam" id="PF15281">
    <property type="entry name" value="Consortin_C"/>
    <property type="match status" value="1"/>
</dbReference>
<evidence type="ECO:0008006" key="8">
    <source>
        <dbReference type="Google" id="ProtNLM"/>
    </source>
</evidence>
<feature type="compositionally biased region" description="Polar residues" evidence="2">
    <location>
        <begin position="105"/>
        <end position="125"/>
    </location>
</feature>
<evidence type="ECO:0000256" key="2">
    <source>
        <dbReference type="SAM" id="MobiDB-lite"/>
    </source>
</evidence>
<feature type="domain" description="Consortin N-terminal" evidence="5">
    <location>
        <begin position="190"/>
        <end position="240"/>
    </location>
</feature>
<feature type="compositionally biased region" description="Basic and acidic residues" evidence="2">
    <location>
        <begin position="477"/>
        <end position="486"/>
    </location>
</feature>
<evidence type="ECO:0000259" key="5">
    <source>
        <dbReference type="Pfam" id="PF22883"/>
    </source>
</evidence>
<feature type="compositionally biased region" description="Acidic residues" evidence="2">
    <location>
        <begin position="419"/>
        <end position="439"/>
    </location>
</feature>
<dbReference type="GO" id="GO:0042998">
    <property type="term" value="P:positive regulation of Golgi to plasma membrane protein transport"/>
    <property type="evidence" value="ECO:0007669"/>
    <property type="project" value="InterPro"/>
</dbReference>
<dbReference type="GO" id="GO:0005802">
    <property type="term" value="C:trans-Golgi network"/>
    <property type="evidence" value="ECO:0007669"/>
    <property type="project" value="InterPro"/>
</dbReference>
<dbReference type="PANTHER" id="PTHR28581">
    <property type="entry name" value="CONSORTIN"/>
    <property type="match status" value="1"/>
</dbReference>
<protein>
    <recommendedName>
        <fullName evidence="8">Consortin C-terminal domain-containing protein</fullName>
    </recommendedName>
</protein>
<feature type="coiled-coil region" evidence="1">
    <location>
        <begin position="498"/>
        <end position="532"/>
    </location>
</feature>
<accession>A0A9N7W3Z6</accession>
<reference evidence="6" key="1">
    <citation type="submission" date="2020-03" db="EMBL/GenBank/DDBJ databases">
        <authorList>
            <person name="Weist P."/>
        </authorList>
    </citation>
    <scope>NUCLEOTIDE SEQUENCE</scope>
</reference>
<feature type="compositionally biased region" description="Basic and acidic residues" evidence="2">
    <location>
        <begin position="61"/>
        <end position="79"/>
    </location>
</feature>
<evidence type="ECO:0000313" key="6">
    <source>
        <dbReference type="EMBL" id="CAB1459805.1"/>
    </source>
</evidence>
<dbReference type="EMBL" id="CADEAL010004447">
    <property type="protein sequence ID" value="CAB1459805.1"/>
    <property type="molecule type" value="Genomic_DNA"/>
</dbReference>
<keyword evidence="3" id="KW-0472">Membrane</keyword>
<dbReference type="InterPro" id="IPR028129">
    <property type="entry name" value="Consortin_C"/>
</dbReference>
<feature type="domain" description="Consortin C-terminal" evidence="4">
    <location>
        <begin position="547"/>
        <end position="663"/>
    </location>
</feature>
<feature type="transmembrane region" description="Helical" evidence="3">
    <location>
        <begin position="606"/>
        <end position="629"/>
    </location>
</feature>
<dbReference type="InterPro" id="IPR042318">
    <property type="entry name" value="Consortin"/>
</dbReference>
<dbReference type="Proteomes" id="UP001153269">
    <property type="component" value="Unassembled WGS sequence"/>
</dbReference>
<dbReference type="PANTHER" id="PTHR28581:SF1">
    <property type="entry name" value="CONSORTIN"/>
    <property type="match status" value="1"/>
</dbReference>
<keyword evidence="7" id="KW-1185">Reference proteome</keyword>
<feature type="compositionally biased region" description="Basic and acidic residues" evidence="2">
    <location>
        <begin position="409"/>
        <end position="418"/>
    </location>
</feature>
<organism evidence="6 7">
    <name type="scientific">Pleuronectes platessa</name>
    <name type="common">European plaice</name>
    <dbReference type="NCBI Taxonomy" id="8262"/>
    <lineage>
        <taxon>Eukaryota</taxon>
        <taxon>Metazoa</taxon>
        <taxon>Chordata</taxon>
        <taxon>Craniata</taxon>
        <taxon>Vertebrata</taxon>
        <taxon>Euteleostomi</taxon>
        <taxon>Actinopterygii</taxon>
        <taxon>Neopterygii</taxon>
        <taxon>Teleostei</taxon>
        <taxon>Neoteleostei</taxon>
        <taxon>Acanthomorphata</taxon>
        <taxon>Carangaria</taxon>
        <taxon>Pleuronectiformes</taxon>
        <taxon>Pleuronectoidei</taxon>
        <taxon>Pleuronectidae</taxon>
        <taxon>Pleuronectes</taxon>
    </lineage>
</organism>
<evidence type="ECO:0000256" key="1">
    <source>
        <dbReference type="SAM" id="Coils"/>
    </source>
</evidence>
<gene>
    <name evidence="6" type="ORF">PLEPLA_LOCUS47642</name>
</gene>
<dbReference type="GO" id="GO:0005886">
    <property type="term" value="C:plasma membrane"/>
    <property type="evidence" value="ECO:0007669"/>
    <property type="project" value="TreeGrafter"/>
</dbReference>
<name>A0A9N7W3Z6_PLEPL</name>
<feature type="region of interest" description="Disordered" evidence="2">
    <location>
        <begin position="295"/>
        <end position="488"/>
    </location>
</feature>
<feature type="compositionally biased region" description="Acidic residues" evidence="2">
    <location>
        <begin position="80"/>
        <end position="100"/>
    </location>
</feature>
<keyword evidence="3" id="KW-1133">Transmembrane helix</keyword>
<feature type="compositionally biased region" description="Polar residues" evidence="2">
    <location>
        <begin position="134"/>
        <end position="143"/>
    </location>
</feature>
<keyword evidence="3" id="KW-0812">Transmembrane</keyword>
<dbReference type="GO" id="GO:0071253">
    <property type="term" value="F:connexin binding"/>
    <property type="evidence" value="ECO:0007669"/>
    <property type="project" value="InterPro"/>
</dbReference>
<dbReference type="AlphaFoldDB" id="A0A9N7W3Z6"/>
<dbReference type="GO" id="GO:0030133">
    <property type="term" value="C:transport vesicle"/>
    <property type="evidence" value="ECO:0007669"/>
    <property type="project" value="TreeGrafter"/>
</dbReference>
<comment type="caution">
    <text evidence="6">The sequence shown here is derived from an EMBL/GenBank/DDBJ whole genome shotgun (WGS) entry which is preliminary data.</text>
</comment>
<feature type="compositionally biased region" description="Basic and acidic residues" evidence="2">
    <location>
        <begin position="298"/>
        <end position="309"/>
    </location>
</feature>